<evidence type="ECO:0000313" key="2">
    <source>
        <dbReference type="EMBL" id="MFL2030452.1"/>
    </source>
</evidence>
<dbReference type="Proteomes" id="UP001625389">
    <property type="component" value="Unassembled WGS sequence"/>
</dbReference>
<dbReference type="RefSeq" id="WP_407137817.1">
    <property type="nucleotide sequence ID" value="NZ_JBGQPK010000115.1"/>
</dbReference>
<dbReference type="InterPro" id="IPR051531">
    <property type="entry name" value="N-acetyltransferase"/>
</dbReference>
<feature type="domain" description="N-acetyltransferase" evidence="1">
    <location>
        <begin position="12"/>
        <end position="180"/>
    </location>
</feature>
<keyword evidence="2" id="KW-0012">Acyltransferase</keyword>
<dbReference type="PROSITE" id="PS51186">
    <property type="entry name" value="GNAT"/>
    <property type="match status" value="1"/>
</dbReference>
<dbReference type="SUPFAM" id="SSF55729">
    <property type="entry name" value="Acyl-CoA N-acyltransferases (Nat)"/>
    <property type="match status" value="1"/>
</dbReference>
<reference evidence="2 3" key="1">
    <citation type="submission" date="2024-08" db="EMBL/GenBank/DDBJ databases">
        <authorList>
            <person name="Arias E."/>
        </authorList>
    </citation>
    <scope>NUCLEOTIDE SEQUENCE [LARGE SCALE GENOMIC DNA]</scope>
    <source>
        <strain evidence="2 3">FAM 25317</strain>
    </source>
</reference>
<dbReference type="EC" id="2.3.-.-" evidence="2"/>
<dbReference type="InterPro" id="IPR000182">
    <property type="entry name" value="GNAT_dom"/>
</dbReference>
<accession>A0ABW8UF27</accession>
<name>A0ABW8UF27_9LACO</name>
<dbReference type="PANTHER" id="PTHR43792:SF9">
    <property type="entry name" value="RIBOSOMAL-PROTEIN-ALANINE ACETYLTRANSFERASE"/>
    <property type="match status" value="1"/>
</dbReference>
<dbReference type="EMBL" id="JBGQPK010000115">
    <property type="protein sequence ID" value="MFL2030452.1"/>
    <property type="molecule type" value="Genomic_DNA"/>
</dbReference>
<organism evidence="2 3">
    <name type="scientific">Loigolactobacillus zhaoyuanensis</name>
    <dbReference type="NCBI Taxonomy" id="2486017"/>
    <lineage>
        <taxon>Bacteria</taxon>
        <taxon>Bacillati</taxon>
        <taxon>Bacillota</taxon>
        <taxon>Bacilli</taxon>
        <taxon>Lactobacillales</taxon>
        <taxon>Lactobacillaceae</taxon>
        <taxon>Loigolactobacillus</taxon>
    </lineage>
</organism>
<keyword evidence="2" id="KW-0808">Transferase</keyword>
<dbReference type="Gene3D" id="3.40.630.30">
    <property type="match status" value="1"/>
</dbReference>
<protein>
    <submittedName>
        <fullName evidence="2">GNAT family N-acetyltransferase</fullName>
        <ecNumber evidence="2">2.3.-.-</ecNumber>
    </submittedName>
</protein>
<gene>
    <name evidence="2" type="ORF">ACEN34_12745</name>
</gene>
<keyword evidence="3" id="KW-1185">Reference proteome</keyword>
<dbReference type="PANTHER" id="PTHR43792">
    <property type="entry name" value="GNAT FAMILY, PUTATIVE (AFU_ORTHOLOGUE AFUA_3G00765)-RELATED-RELATED"/>
    <property type="match status" value="1"/>
</dbReference>
<evidence type="ECO:0000259" key="1">
    <source>
        <dbReference type="PROSITE" id="PS51186"/>
    </source>
</evidence>
<sequence length="180" mass="20508">MQLAKNLKTTRLELNVLTVTDLPVLLKLWSDPEVTRFMNIEPMQSLAEAEQMVDLFTQAFAGGSAVRYGIWQQQRLIGTCGYNEINWQLQRAEIGYELQTAAWGQGLGTEAVGALVKDAFQRLSLQRLEAFVLPENIASSRVLQHNYFQKEGRLRCYEQTSSGLSDVDLYSCIRDLDMRR</sequence>
<evidence type="ECO:0000313" key="3">
    <source>
        <dbReference type="Proteomes" id="UP001625389"/>
    </source>
</evidence>
<dbReference type="InterPro" id="IPR016181">
    <property type="entry name" value="Acyl_CoA_acyltransferase"/>
</dbReference>
<dbReference type="Pfam" id="PF13302">
    <property type="entry name" value="Acetyltransf_3"/>
    <property type="match status" value="1"/>
</dbReference>
<dbReference type="GO" id="GO:0016746">
    <property type="term" value="F:acyltransferase activity"/>
    <property type="evidence" value="ECO:0007669"/>
    <property type="project" value="UniProtKB-KW"/>
</dbReference>
<comment type="caution">
    <text evidence="2">The sequence shown here is derived from an EMBL/GenBank/DDBJ whole genome shotgun (WGS) entry which is preliminary data.</text>
</comment>
<proteinExistence type="predicted"/>